<feature type="DNA-binding region" description="HMG box" evidence="3">
    <location>
        <begin position="130"/>
        <end position="208"/>
    </location>
</feature>
<evidence type="ECO:0000313" key="7">
    <source>
        <dbReference type="Proteomes" id="UP000076761"/>
    </source>
</evidence>
<dbReference type="EMBL" id="KV425578">
    <property type="protein sequence ID" value="KZT24291.1"/>
    <property type="molecule type" value="Genomic_DNA"/>
</dbReference>
<organism evidence="6 7">
    <name type="scientific">Neolentinus lepideus HHB14362 ss-1</name>
    <dbReference type="NCBI Taxonomy" id="1314782"/>
    <lineage>
        <taxon>Eukaryota</taxon>
        <taxon>Fungi</taxon>
        <taxon>Dikarya</taxon>
        <taxon>Basidiomycota</taxon>
        <taxon>Agaricomycotina</taxon>
        <taxon>Agaricomycetes</taxon>
        <taxon>Gloeophyllales</taxon>
        <taxon>Gloeophyllaceae</taxon>
        <taxon>Neolentinus</taxon>
    </lineage>
</organism>
<name>A0A165RUN3_9AGAM</name>
<reference evidence="6 7" key="1">
    <citation type="journal article" date="2016" name="Mol. Biol. Evol.">
        <title>Comparative Genomics of Early-Diverging Mushroom-Forming Fungi Provides Insights into the Origins of Lignocellulose Decay Capabilities.</title>
        <authorList>
            <person name="Nagy L.G."/>
            <person name="Riley R."/>
            <person name="Tritt A."/>
            <person name="Adam C."/>
            <person name="Daum C."/>
            <person name="Floudas D."/>
            <person name="Sun H."/>
            <person name="Yadav J.S."/>
            <person name="Pangilinan J."/>
            <person name="Larsson K.H."/>
            <person name="Matsuura K."/>
            <person name="Barry K."/>
            <person name="Labutti K."/>
            <person name="Kuo R."/>
            <person name="Ohm R.A."/>
            <person name="Bhattacharya S.S."/>
            <person name="Shirouzu T."/>
            <person name="Yoshinaga Y."/>
            <person name="Martin F.M."/>
            <person name="Grigoriev I.V."/>
            <person name="Hibbett D.S."/>
        </authorList>
    </citation>
    <scope>NUCLEOTIDE SEQUENCE [LARGE SCALE GENOMIC DNA]</scope>
    <source>
        <strain evidence="6 7">HHB14362 ss-1</strain>
    </source>
</reference>
<evidence type="ECO:0000256" key="4">
    <source>
        <dbReference type="SAM" id="MobiDB-lite"/>
    </source>
</evidence>
<evidence type="ECO:0000259" key="5">
    <source>
        <dbReference type="PROSITE" id="PS50118"/>
    </source>
</evidence>
<dbReference type="PANTHER" id="PTHR10270">
    <property type="entry name" value="SOX TRANSCRIPTION FACTOR"/>
    <property type="match status" value="1"/>
</dbReference>
<proteinExistence type="predicted"/>
<dbReference type="Proteomes" id="UP000076761">
    <property type="component" value="Unassembled WGS sequence"/>
</dbReference>
<evidence type="ECO:0000313" key="6">
    <source>
        <dbReference type="EMBL" id="KZT24291.1"/>
    </source>
</evidence>
<dbReference type="InParanoid" id="A0A165RUN3"/>
<dbReference type="InterPro" id="IPR036910">
    <property type="entry name" value="HMG_box_dom_sf"/>
</dbReference>
<dbReference type="Gene3D" id="1.10.30.10">
    <property type="entry name" value="High mobility group box domain"/>
    <property type="match status" value="1"/>
</dbReference>
<feature type="region of interest" description="Disordered" evidence="4">
    <location>
        <begin position="1"/>
        <end position="132"/>
    </location>
</feature>
<dbReference type="CDD" id="cd01389">
    <property type="entry name" value="HMG-box_ROX1-like"/>
    <property type="match status" value="1"/>
</dbReference>
<dbReference type="InterPro" id="IPR050140">
    <property type="entry name" value="SRY-related_HMG-box_TF-like"/>
</dbReference>
<feature type="compositionally biased region" description="Polar residues" evidence="4">
    <location>
        <begin position="40"/>
        <end position="50"/>
    </location>
</feature>
<feature type="compositionally biased region" description="Basic and acidic residues" evidence="4">
    <location>
        <begin position="117"/>
        <end position="132"/>
    </location>
</feature>
<gene>
    <name evidence="6" type="ORF">NEOLEDRAFT_1179290</name>
</gene>
<evidence type="ECO:0000256" key="3">
    <source>
        <dbReference type="PROSITE-ProRule" id="PRU00267"/>
    </source>
</evidence>
<dbReference type="SMART" id="SM00398">
    <property type="entry name" value="HMG"/>
    <property type="match status" value="1"/>
</dbReference>
<evidence type="ECO:0000256" key="1">
    <source>
        <dbReference type="ARBA" id="ARBA00023125"/>
    </source>
</evidence>
<dbReference type="PANTHER" id="PTHR10270:SF161">
    <property type="entry name" value="SEX-DETERMINING REGION Y PROTEIN"/>
    <property type="match status" value="1"/>
</dbReference>
<sequence length="504" mass="54934">MPAQRTRDTPTRSLEVTTDAPLPPTVSIVAPTPRVATFPANASPSPTPSVSPFDPNVNPFATAFTSTSSPTPSIARTLSPTESVSSDSSTPSATGSSKSTSSHKRQASTHSVPSDITSERRPKKGEEGYVKRPENAFILFRRKCCEERKEQLQQLEQSDAPSKRQRQADLSKLISQQWKSLPAEERVVWEDLAKEKKKEHEKMYPGYVYRPQRSKRRTTKGNKGLGEEELNLTDGESVPLTLHAPAMRGHGRSSSAPTPPPGYCGIRLPTVPTLQASCPSSPYLTPMISHRAHAPSQLHQSTTHYDFFSDESMPLSSFQYSSNSYGFGLIPNENSMLLPPLALPHDYQLISPAETIASVSSGPPSPQHCSPFTPQSIDSALPATGIHEPHPTSHTTHPSWMHSSEIDMDVHMHTHDMQTQYHESGGCGGWETREMPLWPQGVGVGMVDEFEGLELELGLPNLGGYNGGASSSSQFSHSGDDNDALDMFTLEAMDYPQHNGSGSI</sequence>
<protein>
    <recommendedName>
        <fullName evidence="5">HMG box domain-containing protein</fullName>
    </recommendedName>
</protein>
<feature type="compositionally biased region" description="Basic and acidic residues" evidence="4">
    <location>
        <begin position="1"/>
        <end position="10"/>
    </location>
</feature>
<dbReference type="STRING" id="1314782.A0A165RUN3"/>
<dbReference type="GO" id="GO:0005634">
    <property type="term" value="C:nucleus"/>
    <property type="evidence" value="ECO:0007669"/>
    <property type="project" value="UniProtKB-UniRule"/>
</dbReference>
<feature type="compositionally biased region" description="Low complexity" evidence="4">
    <location>
        <begin position="59"/>
        <end position="100"/>
    </location>
</feature>
<keyword evidence="1 3" id="KW-0238">DNA-binding</keyword>
<keyword evidence="2" id="KW-0804">Transcription</keyword>
<keyword evidence="3" id="KW-0539">Nucleus</keyword>
<dbReference type="GO" id="GO:0001228">
    <property type="term" value="F:DNA-binding transcription activator activity, RNA polymerase II-specific"/>
    <property type="evidence" value="ECO:0007669"/>
    <property type="project" value="TreeGrafter"/>
</dbReference>
<dbReference type="PROSITE" id="PS50118">
    <property type="entry name" value="HMG_BOX_2"/>
    <property type="match status" value="1"/>
</dbReference>
<dbReference type="SUPFAM" id="SSF47095">
    <property type="entry name" value="HMG-box"/>
    <property type="match status" value="1"/>
</dbReference>
<feature type="domain" description="HMG box" evidence="5">
    <location>
        <begin position="130"/>
        <end position="208"/>
    </location>
</feature>
<accession>A0A165RUN3</accession>
<dbReference type="GO" id="GO:0000978">
    <property type="term" value="F:RNA polymerase II cis-regulatory region sequence-specific DNA binding"/>
    <property type="evidence" value="ECO:0007669"/>
    <property type="project" value="TreeGrafter"/>
</dbReference>
<evidence type="ECO:0000256" key="2">
    <source>
        <dbReference type="ARBA" id="ARBA00023163"/>
    </source>
</evidence>
<dbReference type="AlphaFoldDB" id="A0A165RUN3"/>
<feature type="region of interest" description="Disordered" evidence="4">
    <location>
        <begin position="149"/>
        <end position="168"/>
    </location>
</feature>
<keyword evidence="7" id="KW-1185">Reference proteome</keyword>
<dbReference type="OrthoDB" id="6247875at2759"/>
<dbReference type="Pfam" id="PF00505">
    <property type="entry name" value="HMG_box"/>
    <property type="match status" value="1"/>
</dbReference>
<dbReference type="InterPro" id="IPR009071">
    <property type="entry name" value="HMG_box_dom"/>
</dbReference>
<dbReference type="GO" id="GO:0030154">
    <property type="term" value="P:cell differentiation"/>
    <property type="evidence" value="ECO:0007669"/>
    <property type="project" value="TreeGrafter"/>
</dbReference>